<dbReference type="Gene3D" id="3.30.1360.20">
    <property type="entry name" value="Transcriptional coactivator/pterin dehydratase"/>
    <property type="match status" value="1"/>
</dbReference>
<dbReference type="OrthoDB" id="277398at2759"/>
<sequence length="221" mass="24057">MAMAFSTTHRALVNVGQLQLLAGPCSSCKFGVVAVAVGRKRCAGERLMVRANGDMLGDFGARDPTAGELGSNFGEKTLGNASTEHQILVPTLSVLKLSERTIKPLAENTAPMTEGEAKALLRKVVGWRLVNLGSSEAGLKLQCDWLLKDAVSVTELSARISKVAEEAENYPYEIQTLDSNKVRVEIWTASIGGLSENDFIFASKIDQVETKDLTRRLRTWF</sequence>
<evidence type="ECO:0000256" key="1">
    <source>
        <dbReference type="ARBA" id="ARBA00001554"/>
    </source>
</evidence>
<dbReference type="GO" id="GO:0008124">
    <property type="term" value="F:4-alpha-hydroxytetrahydrobiopterin dehydratase activity"/>
    <property type="evidence" value="ECO:0000318"/>
    <property type="project" value="GO_Central"/>
</dbReference>
<evidence type="ECO:0000256" key="2">
    <source>
        <dbReference type="ARBA" id="ARBA00006472"/>
    </source>
</evidence>
<dbReference type="PaxDb" id="3218-PP1S4_75V6.1"/>
<dbReference type="EnsemblPlants" id="Pp3c16_21440V3.1">
    <property type="protein sequence ID" value="Pp3c16_21440V3.1"/>
    <property type="gene ID" value="Pp3c16_21440"/>
</dbReference>
<proteinExistence type="inferred from homology"/>
<dbReference type="eggNOG" id="ENOG502QSK7">
    <property type="taxonomic scope" value="Eukaryota"/>
</dbReference>
<reference evidence="5 7" key="1">
    <citation type="journal article" date="2008" name="Science">
        <title>The Physcomitrella genome reveals evolutionary insights into the conquest of land by plants.</title>
        <authorList>
            <person name="Rensing S."/>
            <person name="Lang D."/>
            <person name="Zimmer A."/>
            <person name="Terry A."/>
            <person name="Salamov A."/>
            <person name="Shapiro H."/>
            <person name="Nishiyama T."/>
            <person name="Perroud P.-F."/>
            <person name="Lindquist E."/>
            <person name="Kamisugi Y."/>
            <person name="Tanahashi T."/>
            <person name="Sakakibara K."/>
            <person name="Fujita T."/>
            <person name="Oishi K."/>
            <person name="Shin-I T."/>
            <person name="Kuroki Y."/>
            <person name="Toyoda A."/>
            <person name="Suzuki Y."/>
            <person name="Hashimoto A."/>
            <person name="Yamaguchi K."/>
            <person name="Sugano A."/>
            <person name="Kohara Y."/>
            <person name="Fujiyama A."/>
            <person name="Anterola A."/>
            <person name="Aoki S."/>
            <person name="Ashton N."/>
            <person name="Barbazuk W.B."/>
            <person name="Barker E."/>
            <person name="Bennetzen J."/>
            <person name="Bezanilla M."/>
            <person name="Blankenship R."/>
            <person name="Cho S.H."/>
            <person name="Dutcher S."/>
            <person name="Estelle M."/>
            <person name="Fawcett J.A."/>
            <person name="Gundlach H."/>
            <person name="Hanada K."/>
            <person name="Heyl A."/>
            <person name="Hicks K.A."/>
            <person name="Hugh J."/>
            <person name="Lohr M."/>
            <person name="Mayer K."/>
            <person name="Melkozernov A."/>
            <person name="Murata T."/>
            <person name="Nelson D."/>
            <person name="Pils B."/>
            <person name="Prigge M."/>
            <person name="Reiss B."/>
            <person name="Renner T."/>
            <person name="Rombauts S."/>
            <person name="Rushton P."/>
            <person name="Sanderfoot A."/>
            <person name="Schween G."/>
            <person name="Shiu S.-H."/>
            <person name="Stueber K."/>
            <person name="Theodoulou F.L."/>
            <person name="Tu H."/>
            <person name="Van de Peer Y."/>
            <person name="Verrier P.J."/>
            <person name="Waters E."/>
            <person name="Wood A."/>
            <person name="Yang L."/>
            <person name="Cove D."/>
            <person name="Cuming A."/>
            <person name="Hasebe M."/>
            <person name="Lucas S."/>
            <person name="Mishler D.B."/>
            <person name="Reski R."/>
            <person name="Grigoriev I."/>
            <person name="Quatrano R.S."/>
            <person name="Boore J.L."/>
        </authorList>
    </citation>
    <scope>NUCLEOTIDE SEQUENCE [LARGE SCALE GENOMIC DNA]</scope>
    <source>
        <strain evidence="6 7">cv. Gransden 2004</strain>
    </source>
</reference>
<dbReference type="Proteomes" id="UP000006727">
    <property type="component" value="Chromosome 16"/>
</dbReference>
<keyword evidence="4" id="KW-0456">Lyase</keyword>
<dbReference type="OMA" id="NGNTEHK"/>
<reference evidence="5 7" key="2">
    <citation type="journal article" date="2018" name="Plant J.">
        <title>The Physcomitrella patens chromosome-scale assembly reveals moss genome structure and evolution.</title>
        <authorList>
            <person name="Lang D."/>
            <person name="Ullrich K.K."/>
            <person name="Murat F."/>
            <person name="Fuchs J."/>
            <person name="Jenkins J."/>
            <person name="Haas F.B."/>
            <person name="Piednoel M."/>
            <person name="Gundlach H."/>
            <person name="Van Bel M."/>
            <person name="Meyberg R."/>
            <person name="Vives C."/>
            <person name="Morata J."/>
            <person name="Symeonidi A."/>
            <person name="Hiss M."/>
            <person name="Muchero W."/>
            <person name="Kamisugi Y."/>
            <person name="Saleh O."/>
            <person name="Blanc G."/>
            <person name="Decker E.L."/>
            <person name="van Gessel N."/>
            <person name="Grimwood J."/>
            <person name="Hayes R.D."/>
            <person name="Graham S.W."/>
            <person name="Gunter L.E."/>
            <person name="McDaniel S.F."/>
            <person name="Hoernstein S.N.W."/>
            <person name="Larsson A."/>
            <person name="Li F.W."/>
            <person name="Perroud P.F."/>
            <person name="Phillips J."/>
            <person name="Ranjan P."/>
            <person name="Rokshar D.S."/>
            <person name="Rothfels C.J."/>
            <person name="Schneider L."/>
            <person name="Shu S."/>
            <person name="Stevenson D.W."/>
            <person name="Thummler F."/>
            <person name="Tillich M."/>
            <person name="Villarreal Aguilar J.C."/>
            <person name="Widiez T."/>
            <person name="Wong G.K."/>
            <person name="Wymore A."/>
            <person name="Zhang Y."/>
            <person name="Zimmer A.D."/>
            <person name="Quatrano R.S."/>
            <person name="Mayer K.F.X."/>
            <person name="Goodstein D."/>
            <person name="Casacuberta J.M."/>
            <person name="Vandepoele K."/>
            <person name="Reski R."/>
            <person name="Cuming A.C."/>
            <person name="Tuskan G.A."/>
            <person name="Maumus F."/>
            <person name="Salse J."/>
            <person name="Schmutz J."/>
            <person name="Rensing S.A."/>
        </authorList>
    </citation>
    <scope>NUCLEOTIDE SEQUENCE [LARGE SCALE GENOMIC DNA]</scope>
    <source>
        <strain evidence="6 7">cv. Gransden 2004</strain>
    </source>
</reference>
<dbReference type="Gramene" id="Pp3c16_21440V3.1">
    <property type="protein sequence ID" value="Pp3c16_21440V3.1"/>
    <property type="gene ID" value="Pp3c16_21440"/>
</dbReference>
<reference evidence="6" key="3">
    <citation type="submission" date="2020-12" db="UniProtKB">
        <authorList>
            <consortium name="EnsemblPlants"/>
        </authorList>
    </citation>
    <scope>IDENTIFICATION</scope>
</reference>
<keyword evidence="7" id="KW-1185">Reference proteome</keyword>
<dbReference type="InterPro" id="IPR001533">
    <property type="entry name" value="Pterin_deHydtase"/>
</dbReference>
<dbReference type="SUPFAM" id="SSF55248">
    <property type="entry name" value="PCD-like"/>
    <property type="match status" value="1"/>
</dbReference>
<comment type="catalytic activity">
    <reaction evidence="1">
        <text>(4aS,6R)-4a-hydroxy-L-erythro-5,6,7,8-tetrahydrobiopterin = (6R)-L-erythro-6,7-dihydrobiopterin + H2O</text>
        <dbReference type="Rhea" id="RHEA:11920"/>
        <dbReference type="ChEBI" id="CHEBI:15377"/>
        <dbReference type="ChEBI" id="CHEBI:15642"/>
        <dbReference type="ChEBI" id="CHEBI:43120"/>
        <dbReference type="EC" id="4.2.1.96"/>
    </reaction>
</comment>
<dbReference type="InterPro" id="IPR036428">
    <property type="entry name" value="PCD_sf"/>
</dbReference>
<dbReference type="EnsemblPlants" id="Pp3c16_21440V3.2">
    <property type="protein sequence ID" value="Pp3c16_21440V3.2"/>
    <property type="gene ID" value="Pp3c16_21440"/>
</dbReference>
<dbReference type="AlphaFoldDB" id="A9RE68"/>
<dbReference type="PANTHER" id="PTHR12599:SF8">
    <property type="entry name" value="PTERIN-4-ALPHA-CARBINOLAMINE DEHYDRATASE, CHLOROPLASTIC-RELATED"/>
    <property type="match status" value="1"/>
</dbReference>
<dbReference type="GO" id="GO:0006729">
    <property type="term" value="P:tetrahydrobiopterin biosynthetic process"/>
    <property type="evidence" value="ECO:0007669"/>
    <property type="project" value="InterPro"/>
</dbReference>
<dbReference type="PANTHER" id="PTHR12599">
    <property type="entry name" value="PTERIN-4-ALPHA-CARBINOLAMINE DEHYDRATASE"/>
    <property type="match status" value="1"/>
</dbReference>
<evidence type="ECO:0000256" key="4">
    <source>
        <dbReference type="ARBA" id="ARBA00023239"/>
    </source>
</evidence>
<evidence type="ECO:0000313" key="6">
    <source>
        <dbReference type="EnsemblPlants" id="Pp3c16_21440V3.1"/>
    </source>
</evidence>
<evidence type="ECO:0000313" key="7">
    <source>
        <dbReference type="Proteomes" id="UP000006727"/>
    </source>
</evidence>
<dbReference type="Pfam" id="PF01329">
    <property type="entry name" value="Pterin_4a"/>
    <property type="match status" value="1"/>
</dbReference>
<dbReference type="GeneID" id="112293617"/>
<dbReference type="Gramene" id="Pp3c16_21440V3.2">
    <property type="protein sequence ID" value="Pp3c16_21440V3.2"/>
    <property type="gene ID" value="Pp3c16_21440"/>
</dbReference>
<protein>
    <recommendedName>
        <fullName evidence="3">4a-hydroxytetrahydrobiopterin dehydratase</fullName>
        <ecNumber evidence="3">4.2.1.96</ecNumber>
    </recommendedName>
</protein>
<evidence type="ECO:0000256" key="3">
    <source>
        <dbReference type="ARBA" id="ARBA00013252"/>
    </source>
</evidence>
<dbReference type="HOGENOM" id="CLU_113091_0_0_1"/>
<gene>
    <name evidence="6" type="primary">LOC112293617</name>
    <name evidence="5" type="ORF">PHYPA_021309</name>
</gene>
<dbReference type="STRING" id="3218.A9RE68"/>
<dbReference type="EC" id="4.2.1.96" evidence="3"/>
<evidence type="ECO:0000313" key="5">
    <source>
        <dbReference type="EMBL" id="PNR38198.1"/>
    </source>
</evidence>
<name>A9RE68_PHYPA</name>
<dbReference type="RefSeq" id="XP_024399032.1">
    <property type="nucleotide sequence ID" value="XM_024543264.2"/>
</dbReference>
<comment type="similarity">
    <text evidence="2">Belongs to the pterin-4-alpha-carbinolamine dehydratase family.</text>
</comment>
<accession>A9RE68</accession>
<organism evidence="5">
    <name type="scientific">Physcomitrium patens</name>
    <name type="common">Spreading-leaved earth moss</name>
    <name type="synonym">Physcomitrella patens</name>
    <dbReference type="NCBI Taxonomy" id="3218"/>
    <lineage>
        <taxon>Eukaryota</taxon>
        <taxon>Viridiplantae</taxon>
        <taxon>Streptophyta</taxon>
        <taxon>Embryophyta</taxon>
        <taxon>Bryophyta</taxon>
        <taxon>Bryophytina</taxon>
        <taxon>Bryopsida</taxon>
        <taxon>Funariidae</taxon>
        <taxon>Funariales</taxon>
        <taxon>Funariaceae</taxon>
        <taxon>Physcomitrium</taxon>
    </lineage>
</organism>
<dbReference type="GO" id="GO:0009536">
    <property type="term" value="C:plastid"/>
    <property type="evidence" value="ECO:0000318"/>
    <property type="project" value="GO_Central"/>
</dbReference>
<dbReference type="EMBL" id="ABEU02000016">
    <property type="protein sequence ID" value="PNR38198.1"/>
    <property type="molecule type" value="Genomic_DNA"/>
</dbReference>